<dbReference type="EMBL" id="CP032405">
    <property type="protein sequence ID" value="QRF53488.1"/>
    <property type="molecule type" value="Genomic_DNA"/>
</dbReference>
<evidence type="ECO:0000313" key="1">
    <source>
        <dbReference type="EMBL" id="QRF53488.1"/>
    </source>
</evidence>
<keyword evidence="2" id="KW-1185">Reference proteome</keyword>
<accession>A0ABX7EZ29</accession>
<sequence length="75" mass="8716">MTNLLEREEVGIKHWAVEFCRKLDAKGQFWVACHLANDHSVEDIPWRVEREREEESLSLQPKIDFEAPSKPVGAI</sequence>
<gene>
    <name evidence="1" type="ORF">D4A92_19580</name>
</gene>
<evidence type="ECO:0000313" key="2">
    <source>
        <dbReference type="Proteomes" id="UP000596351"/>
    </source>
</evidence>
<organism evidence="1 2">
    <name type="scientific">Rhizobium rosettiformans</name>
    <dbReference type="NCBI Taxonomy" id="1368430"/>
    <lineage>
        <taxon>Bacteria</taxon>
        <taxon>Pseudomonadati</taxon>
        <taxon>Pseudomonadota</taxon>
        <taxon>Alphaproteobacteria</taxon>
        <taxon>Hyphomicrobiales</taxon>
        <taxon>Rhizobiaceae</taxon>
        <taxon>Rhizobium/Agrobacterium group</taxon>
        <taxon>Rhizobium</taxon>
    </lineage>
</organism>
<reference evidence="1 2" key="1">
    <citation type="submission" date="2018-09" db="EMBL/GenBank/DDBJ databases">
        <title>Rhizobium sp. MAE2-X.</title>
        <authorList>
            <person name="Lee Y."/>
            <person name="Jeon C.O."/>
        </authorList>
    </citation>
    <scope>NUCLEOTIDE SEQUENCE [LARGE SCALE GENOMIC DNA]</scope>
    <source>
        <strain evidence="1 2">MAE2-X</strain>
    </source>
</reference>
<proteinExistence type="predicted"/>
<protein>
    <submittedName>
        <fullName evidence="1">Uncharacterized protein</fullName>
    </submittedName>
</protein>
<dbReference type="Proteomes" id="UP000596351">
    <property type="component" value="Chromosome"/>
</dbReference>
<name>A0ABX7EZ29_9HYPH</name>